<reference evidence="1 3" key="2">
    <citation type="journal article" date="2013" name="Nature">
        <title>Insights into bilaterian evolution from three spiralian genomes.</title>
        <authorList>
            <person name="Simakov O."/>
            <person name="Marletaz F."/>
            <person name="Cho S.J."/>
            <person name="Edsinger-Gonzales E."/>
            <person name="Havlak P."/>
            <person name="Hellsten U."/>
            <person name="Kuo D.H."/>
            <person name="Larsson T."/>
            <person name="Lv J."/>
            <person name="Arendt D."/>
            <person name="Savage R."/>
            <person name="Osoegawa K."/>
            <person name="de Jong P."/>
            <person name="Grimwood J."/>
            <person name="Chapman J.A."/>
            <person name="Shapiro H."/>
            <person name="Aerts A."/>
            <person name="Otillar R.P."/>
            <person name="Terry A.Y."/>
            <person name="Boore J.L."/>
            <person name="Grigoriev I.V."/>
            <person name="Lindberg D.R."/>
            <person name="Seaver E.C."/>
            <person name="Weisblat D.A."/>
            <person name="Putnam N.H."/>
            <person name="Rokhsar D.S."/>
        </authorList>
    </citation>
    <scope>NUCLEOTIDE SEQUENCE</scope>
</reference>
<keyword evidence="3" id="KW-1185">Reference proteome</keyword>
<gene>
    <name evidence="2" type="primary">20201574</name>
    <name evidence="1" type="ORF">HELRODRAFT_166676</name>
</gene>
<sequence length="286" mass="33433">MEPKPFLIHELSTEMPDITTISKQIYCKTCNVRLFVKELFVCFKIFSQSEGKPYKAQLDNEIKKIPISYAAGRMNSGNMKVELDLFKNSIHLLTMFLVFNESVMMGKECLEVVREYFDESTIPKLTNIHSKWHDLQRNTDSIDVSTTLLINLLLTISSLEFCQSENISAHDYEKEFLNLCLRDESILRDFSDYLIKLGQTFEIFYNIGKSEMDYYFGWRNGDDNGMSYETMLNWFDVLIHESNNDDVIMLTSQTLSRAANESDVNVFRTICNELGKFDFLEEWIFN</sequence>
<reference evidence="2" key="3">
    <citation type="submission" date="2015-06" db="UniProtKB">
        <authorList>
            <consortium name="EnsemblMetazoa"/>
        </authorList>
    </citation>
    <scope>IDENTIFICATION</scope>
</reference>
<dbReference type="EMBL" id="KB095812">
    <property type="protein sequence ID" value="ESO11662.1"/>
    <property type="molecule type" value="Genomic_DNA"/>
</dbReference>
<organism evidence="2 3">
    <name type="scientific">Helobdella robusta</name>
    <name type="common">Californian leech</name>
    <dbReference type="NCBI Taxonomy" id="6412"/>
    <lineage>
        <taxon>Eukaryota</taxon>
        <taxon>Metazoa</taxon>
        <taxon>Spiralia</taxon>
        <taxon>Lophotrochozoa</taxon>
        <taxon>Annelida</taxon>
        <taxon>Clitellata</taxon>
        <taxon>Hirudinea</taxon>
        <taxon>Rhynchobdellida</taxon>
        <taxon>Glossiphoniidae</taxon>
        <taxon>Helobdella</taxon>
    </lineage>
</organism>
<dbReference type="InParanoid" id="T1EYC4"/>
<dbReference type="KEGG" id="hro:HELRODRAFT_166676"/>
<proteinExistence type="predicted"/>
<dbReference type="EMBL" id="AMQM01002511">
    <property type="status" value="NOT_ANNOTATED_CDS"/>
    <property type="molecule type" value="Genomic_DNA"/>
</dbReference>
<evidence type="ECO:0000313" key="2">
    <source>
        <dbReference type="EnsemblMetazoa" id="HelroP166676"/>
    </source>
</evidence>
<dbReference type="AlphaFoldDB" id="T1EYC4"/>
<dbReference type="HOGENOM" id="CLU_974112_0_0_1"/>
<accession>T1EYC4</accession>
<dbReference type="GeneID" id="20201574"/>
<reference evidence="3" key="1">
    <citation type="submission" date="2012-12" db="EMBL/GenBank/DDBJ databases">
        <authorList>
            <person name="Hellsten U."/>
            <person name="Grimwood J."/>
            <person name="Chapman J.A."/>
            <person name="Shapiro H."/>
            <person name="Aerts A."/>
            <person name="Otillar R.P."/>
            <person name="Terry A.Y."/>
            <person name="Boore J.L."/>
            <person name="Simakov O."/>
            <person name="Marletaz F."/>
            <person name="Cho S.-J."/>
            <person name="Edsinger-Gonzales E."/>
            <person name="Havlak P."/>
            <person name="Kuo D.-H."/>
            <person name="Larsson T."/>
            <person name="Lv J."/>
            <person name="Arendt D."/>
            <person name="Savage R."/>
            <person name="Osoegawa K."/>
            <person name="de Jong P."/>
            <person name="Lindberg D.R."/>
            <person name="Seaver E.C."/>
            <person name="Weisblat D.A."/>
            <person name="Putnam N.H."/>
            <person name="Grigoriev I.V."/>
            <person name="Rokhsar D.S."/>
        </authorList>
    </citation>
    <scope>NUCLEOTIDE SEQUENCE</scope>
</reference>
<dbReference type="EnsemblMetazoa" id="HelroT166676">
    <property type="protein sequence ID" value="HelroP166676"/>
    <property type="gene ID" value="HelroG166676"/>
</dbReference>
<dbReference type="CTD" id="20201574"/>
<dbReference type="RefSeq" id="XP_009010150.1">
    <property type="nucleotide sequence ID" value="XM_009011902.1"/>
</dbReference>
<dbReference type="Proteomes" id="UP000015101">
    <property type="component" value="Unassembled WGS sequence"/>
</dbReference>
<evidence type="ECO:0000313" key="3">
    <source>
        <dbReference type="Proteomes" id="UP000015101"/>
    </source>
</evidence>
<protein>
    <submittedName>
        <fullName evidence="1 2">Uncharacterized protein</fullName>
    </submittedName>
</protein>
<evidence type="ECO:0000313" key="1">
    <source>
        <dbReference type="EMBL" id="ESO11662.1"/>
    </source>
</evidence>
<name>T1EYC4_HELRO</name>